<evidence type="ECO:0008006" key="3">
    <source>
        <dbReference type="Google" id="ProtNLM"/>
    </source>
</evidence>
<dbReference type="PANTHER" id="PTHR28532">
    <property type="entry name" value="GEO13458P1"/>
    <property type="match status" value="1"/>
</dbReference>
<dbReference type="Proteomes" id="UP001146120">
    <property type="component" value="Unassembled WGS sequence"/>
</dbReference>
<proteinExistence type="predicted"/>
<evidence type="ECO:0000313" key="2">
    <source>
        <dbReference type="Proteomes" id="UP001146120"/>
    </source>
</evidence>
<accession>A0AAV2ZI72</accession>
<organism evidence="1 2">
    <name type="scientific">Lagenidium giganteum</name>
    <dbReference type="NCBI Taxonomy" id="4803"/>
    <lineage>
        <taxon>Eukaryota</taxon>
        <taxon>Sar</taxon>
        <taxon>Stramenopiles</taxon>
        <taxon>Oomycota</taxon>
        <taxon>Peronosporomycetes</taxon>
        <taxon>Pythiales</taxon>
        <taxon>Pythiaceae</taxon>
    </lineage>
</organism>
<evidence type="ECO:0000313" key="1">
    <source>
        <dbReference type="EMBL" id="DBA04602.1"/>
    </source>
</evidence>
<dbReference type="AlphaFoldDB" id="A0AAV2ZI72"/>
<name>A0AAV2ZI72_9STRA</name>
<reference evidence="1" key="1">
    <citation type="submission" date="2022-11" db="EMBL/GenBank/DDBJ databases">
        <authorList>
            <person name="Morgan W.R."/>
            <person name="Tartar A."/>
        </authorList>
    </citation>
    <scope>NUCLEOTIDE SEQUENCE</scope>
    <source>
        <strain evidence="1">ARSEF 373</strain>
    </source>
</reference>
<dbReference type="PANTHER" id="PTHR28532:SF1">
    <property type="entry name" value="ORAL CANCER OVEREXPRESSED 1"/>
    <property type="match status" value="1"/>
</dbReference>
<gene>
    <name evidence="1" type="ORF">N0F65_012185</name>
</gene>
<dbReference type="EMBL" id="DAKRPA010000006">
    <property type="protein sequence ID" value="DBA04602.1"/>
    <property type="molecule type" value="Genomic_DNA"/>
</dbReference>
<reference evidence="1" key="2">
    <citation type="journal article" date="2023" name="Microbiol Resour">
        <title>Decontamination and Annotation of the Draft Genome Sequence of the Oomycete Lagenidium giganteum ARSEF 373.</title>
        <authorList>
            <person name="Morgan W.R."/>
            <person name="Tartar A."/>
        </authorList>
    </citation>
    <scope>NUCLEOTIDE SEQUENCE</scope>
    <source>
        <strain evidence="1">ARSEF 373</strain>
    </source>
</reference>
<dbReference type="InterPro" id="IPR052436">
    <property type="entry name" value="LTO1_adapter"/>
</dbReference>
<sequence>MTTMDIADALDEAVDWEESLIAEGEELGIERGRELGLEEGRELGIIKGTEIGSEIGFYNGCYLVWKEMIESETMRGKISDKAVKSITSFGALLEAFPLKNIVEDDLLHKLQHIRAKFKVITSLLGLKQSLVFSREDVHAHKNMSF</sequence>
<comment type="caution">
    <text evidence="1">The sequence shown here is derived from an EMBL/GenBank/DDBJ whole genome shotgun (WGS) entry which is preliminary data.</text>
</comment>
<protein>
    <recommendedName>
        <fullName evidence="3">Essential protein Yae1 N-terminal domain-containing protein</fullName>
    </recommendedName>
</protein>
<keyword evidence="2" id="KW-1185">Reference proteome</keyword>